<dbReference type="PANTHER" id="PTHR30336">
    <property type="entry name" value="INNER MEMBRANE PROTEIN, PROBABLE PERMEASE"/>
    <property type="match status" value="1"/>
</dbReference>
<evidence type="ECO:0000256" key="7">
    <source>
        <dbReference type="ARBA" id="ARBA00037355"/>
    </source>
</evidence>
<dbReference type="InterPro" id="IPR003848">
    <property type="entry name" value="DUF218"/>
</dbReference>
<reference evidence="10 11" key="1">
    <citation type="journal article" date="2014" name="Int. J. Syst. Evol. Microbiol.">
        <title>Complete genome sequence of Corynebacterium casei LMG S-19264T (=DSM 44701T), isolated from a smear-ripened cheese.</title>
        <authorList>
            <consortium name="US DOE Joint Genome Institute (JGI-PGF)"/>
            <person name="Walter F."/>
            <person name="Albersmeier A."/>
            <person name="Kalinowski J."/>
            <person name="Ruckert C."/>
        </authorList>
    </citation>
    <scope>NUCLEOTIDE SEQUENCE [LARGE SCALE GENOMIC DNA]</scope>
    <source>
        <strain evidence="10 11">KCTC 12866</strain>
    </source>
</reference>
<sequence>MRVKRMLKILIFVSFLGIVFVLLCNVWVVVSTRPHSYFSVDSVPSNQVGLVLGTSKTTSAGEVNLYFKHRMEAAARLYNEGKVKSLILSGNNDSRYYNEPLDMEKAMLKLGIPKSALLLDYAGYRTFDSVIRCKYLFKQDHITIVSQDFHNARALYIAQNEGLNAVSFAAQDVPAGYSLRTLVREYLARPKAVLDVHFYRPETEPNNEMR</sequence>
<accession>A0A8J3D4D6</accession>
<dbReference type="EMBL" id="BMXF01000004">
    <property type="protein sequence ID" value="GHB81236.1"/>
    <property type="molecule type" value="Genomic_DNA"/>
</dbReference>
<protein>
    <recommendedName>
        <fullName evidence="9">DUF218 domain-containing protein</fullName>
    </recommendedName>
</protein>
<evidence type="ECO:0000256" key="2">
    <source>
        <dbReference type="ARBA" id="ARBA00022475"/>
    </source>
</evidence>
<evidence type="ECO:0000256" key="5">
    <source>
        <dbReference type="ARBA" id="ARBA00022989"/>
    </source>
</evidence>
<evidence type="ECO:0000256" key="4">
    <source>
        <dbReference type="ARBA" id="ARBA00022692"/>
    </source>
</evidence>
<comment type="caution">
    <text evidence="10">The sequence shown here is derived from an EMBL/GenBank/DDBJ whole genome shotgun (WGS) entry which is preliminary data.</text>
</comment>
<evidence type="ECO:0000256" key="6">
    <source>
        <dbReference type="ARBA" id="ARBA00023136"/>
    </source>
</evidence>
<dbReference type="InterPro" id="IPR051599">
    <property type="entry name" value="Cell_Envelope_Assoc"/>
</dbReference>
<feature type="transmembrane region" description="Helical" evidence="8">
    <location>
        <begin position="9"/>
        <end position="30"/>
    </location>
</feature>
<name>A0A8J3D4D6_9BACT</name>
<dbReference type="PANTHER" id="PTHR30336:SF0">
    <property type="entry name" value="PROTEIN SANA"/>
    <property type="match status" value="1"/>
</dbReference>
<dbReference type="Pfam" id="PF02698">
    <property type="entry name" value="DUF218"/>
    <property type="match status" value="1"/>
</dbReference>
<keyword evidence="2" id="KW-1003">Cell membrane</keyword>
<dbReference type="GO" id="GO:0005886">
    <property type="term" value="C:plasma membrane"/>
    <property type="evidence" value="ECO:0007669"/>
    <property type="project" value="UniProtKB-SubCell"/>
</dbReference>
<keyword evidence="3" id="KW-0997">Cell inner membrane</keyword>
<keyword evidence="11" id="KW-1185">Reference proteome</keyword>
<evidence type="ECO:0000313" key="11">
    <source>
        <dbReference type="Proteomes" id="UP000598271"/>
    </source>
</evidence>
<comment type="subcellular location">
    <subcellularLocation>
        <location evidence="1">Cell inner membrane</location>
        <topology evidence="1">Single-pass membrane protein</topology>
    </subcellularLocation>
</comment>
<proteinExistence type="predicted"/>
<dbReference type="CDD" id="cd06259">
    <property type="entry name" value="YdcF-like"/>
    <property type="match status" value="1"/>
</dbReference>
<evidence type="ECO:0000313" key="10">
    <source>
        <dbReference type="EMBL" id="GHB81236.1"/>
    </source>
</evidence>
<evidence type="ECO:0000259" key="9">
    <source>
        <dbReference type="Pfam" id="PF02698"/>
    </source>
</evidence>
<dbReference type="Proteomes" id="UP000598271">
    <property type="component" value="Unassembled WGS sequence"/>
</dbReference>
<keyword evidence="4 8" id="KW-0812">Transmembrane</keyword>
<evidence type="ECO:0000256" key="3">
    <source>
        <dbReference type="ARBA" id="ARBA00022519"/>
    </source>
</evidence>
<evidence type="ECO:0000256" key="1">
    <source>
        <dbReference type="ARBA" id="ARBA00004377"/>
    </source>
</evidence>
<evidence type="ECO:0000256" key="8">
    <source>
        <dbReference type="SAM" id="Phobius"/>
    </source>
</evidence>
<keyword evidence="6 8" id="KW-0472">Membrane</keyword>
<organism evidence="10 11">
    <name type="scientific">Persicitalea jodogahamensis</name>
    <dbReference type="NCBI Taxonomy" id="402147"/>
    <lineage>
        <taxon>Bacteria</taxon>
        <taxon>Pseudomonadati</taxon>
        <taxon>Bacteroidota</taxon>
        <taxon>Cytophagia</taxon>
        <taxon>Cytophagales</taxon>
        <taxon>Spirosomataceae</taxon>
        <taxon>Persicitalea</taxon>
    </lineage>
</organism>
<dbReference type="AlphaFoldDB" id="A0A8J3D4D6"/>
<comment type="function">
    <text evidence="7">Participates in the barrier function of the cell envelope.</text>
</comment>
<gene>
    <name evidence="10" type="ORF">GCM10007390_39990</name>
</gene>
<feature type="domain" description="DUF218" evidence="9">
    <location>
        <begin position="50"/>
        <end position="187"/>
    </location>
</feature>
<keyword evidence="5 8" id="KW-1133">Transmembrane helix</keyword>